<dbReference type="Proteomes" id="UP000729733">
    <property type="component" value="Unassembled WGS sequence"/>
</dbReference>
<name>A0A964BMV2_9CYAN</name>
<dbReference type="AlphaFoldDB" id="A0A964BMV2"/>
<accession>A0A964BMV2</accession>
<evidence type="ECO:0000313" key="2">
    <source>
        <dbReference type="Proteomes" id="UP000729733"/>
    </source>
</evidence>
<protein>
    <submittedName>
        <fullName evidence="1">Uncharacterized protein</fullName>
    </submittedName>
</protein>
<keyword evidence="2" id="KW-1185">Reference proteome</keyword>
<sequence>MNFATSACRYCRFYKPEGRRGGSCQMLGVPVESSWKACTFASPPFDTTLKKLEEIFHLETSINRESDRQISSKISPKISEIKIENNLQTATSQTTITHLSE</sequence>
<dbReference type="EMBL" id="JADWDC010000008">
    <property type="protein sequence ID" value="MCC0176298.1"/>
    <property type="molecule type" value="Genomic_DNA"/>
</dbReference>
<dbReference type="RefSeq" id="WP_229639339.1">
    <property type="nucleotide sequence ID" value="NZ_JADWDC010000008.1"/>
</dbReference>
<organism evidence="1 2">
    <name type="scientific">Waterburya agarophytonicola KI4</name>
    <dbReference type="NCBI Taxonomy" id="2874699"/>
    <lineage>
        <taxon>Bacteria</taxon>
        <taxon>Bacillati</taxon>
        <taxon>Cyanobacteriota</taxon>
        <taxon>Cyanophyceae</taxon>
        <taxon>Pleurocapsales</taxon>
        <taxon>Hyellaceae</taxon>
        <taxon>Waterburya</taxon>
        <taxon>Waterburya agarophytonicola</taxon>
    </lineage>
</organism>
<evidence type="ECO:0000313" key="1">
    <source>
        <dbReference type="EMBL" id="MCC0176298.1"/>
    </source>
</evidence>
<gene>
    <name evidence="1" type="ORF">I4641_04820</name>
</gene>
<reference evidence="1" key="1">
    <citation type="journal article" date="2021" name="Antonie Van Leeuwenhoek">
        <title>Draft genome and description of Waterburya agarophytonicola gen. nov. sp. nov. (Pleurocapsales, Cyanobacteria): a seaweed symbiont.</title>
        <authorList>
            <person name="Bonthond G."/>
            <person name="Shalygin S."/>
            <person name="Bayer T."/>
            <person name="Weinberger F."/>
        </authorList>
    </citation>
    <scope>NUCLEOTIDE SEQUENCE</scope>
    <source>
        <strain evidence="1">KI4</strain>
    </source>
</reference>
<proteinExistence type="predicted"/>
<comment type="caution">
    <text evidence="1">The sequence shown here is derived from an EMBL/GenBank/DDBJ whole genome shotgun (WGS) entry which is preliminary data.</text>
</comment>